<keyword evidence="3" id="KW-0813">Transport</keyword>
<dbReference type="SUPFAM" id="SSF141571">
    <property type="entry name" value="Pentapeptide repeat-like"/>
    <property type="match status" value="1"/>
</dbReference>
<feature type="transmembrane region" description="Helical" evidence="8">
    <location>
        <begin position="246"/>
        <end position="269"/>
    </location>
</feature>
<dbReference type="Pfam" id="PF00083">
    <property type="entry name" value="Sugar_tr"/>
    <property type="match status" value="1"/>
</dbReference>
<feature type="domain" description="Major facilitator superfamily (MFS) profile" evidence="9">
    <location>
        <begin position="122"/>
        <end position="691"/>
    </location>
</feature>
<protein>
    <recommendedName>
        <fullName evidence="9">Major facilitator superfamily (MFS) profile domain-containing protein</fullName>
    </recommendedName>
</protein>
<evidence type="ECO:0000256" key="3">
    <source>
        <dbReference type="ARBA" id="ARBA00022448"/>
    </source>
</evidence>
<comment type="caution">
    <text evidence="10">The sequence shown here is derived from an EMBL/GenBank/DDBJ whole genome shotgun (WGS) entry which is preliminary data.</text>
</comment>
<feature type="transmembrane region" description="Helical" evidence="8">
    <location>
        <begin position="188"/>
        <end position="209"/>
    </location>
</feature>
<feature type="transmembrane region" description="Helical" evidence="8">
    <location>
        <begin position="396"/>
        <end position="417"/>
    </location>
</feature>
<proteinExistence type="inferred from homology"/>
<evidence type="ECO:0000259" key="9">
    <source>
        <dbReference type="PROSITE" id="PS50850"/>
    </source>
</evidence>
<dbReference type="PANTHER" id="PTHR23511">
    <property type="entry name" value="SYNAPTIC VESICLE GLYCOPROTEIN 2"/>
    <property type="match status" value="1"/>
</dbReference>
<feature type="transmembrane region" description="Helical" evidence="8">
    <location>
        <begin position="215"/>
        <end position="234"/>
    </location>
</feature>
<comment type="subcellular location">
    <subcellularLocation>
        <location evidence="1">Membrane</location>
        <topology evidence="1">Multi-pass membrane protein</topology>
    </subcellularLocation>
</comment>
<accession>A0A834Y766</accession>
<keyword evidence="11" id="KW-1185">Reference proteome</keyword>
<dbReference type="GO" id="GO:0022857">
    <property type="term" value="F:transmembrane transporter activity"/>
    <property type="evidence" value="ECO:0007669"/>
    <property type="project" value="InterPro"/>
</dbReference>
<reference evidence="10 11" key="1">
    <citation type="submission" date="2020-08" db="EMBL/GenBank/DDBJ databases">
        <title>Aphidius gifuensis genome sequencing and assembly.</title>
        <authorList>
            <person name="Du Z."/>
        </authorList>
    </citation>
    <scope>NUCLEOTIDE SEQUENCE [LARGE SCALE GENOMIC DNA]</scope>
    <source>
        <strain evidence="10">YNYX2018</strain>
        <tissue evidence="10">Adults</tissue>
    </source>
</reference>
<dbReference type="InterPro" id="IPR036259">
    <property type="entry name" value="MFS_trans_sf"/>
</dbReference>
<gene>
    <name evidence="10" type="ORF">HCN44_009806</name>
</gene>
<feature type="transmembrane region" description="Helical" evidence="8">
    <location>
        <begin position="664"/>
        <end position="685"/>
    </location>
</feature>
<dbReference type="GO" id="GO:0016020">
    <property type="term" value="C:membrane"/>
    <property type="evidence" value="ECO:0007669"/>
    <property type="project" value="UniProtKB-SubCell"/>
</dbReference>
<dbReference type="AlphaFoldDB" id="A0A834Y766"/>
<evidence type="ECO:0000256" key="1">
    <source>
        <dbReference type="ARBA" id="ARBA00004141"/>
    </source>
</evidence>
<feature type="compositionally biased region" description="Polar residues" evidence="7">
    <location>
        <begin position="52"/>
        <end position="70"/>
    </location>
</feature>
<dbReference type="PANTHER" id="PTHR23511:SF34">
    <property type="entry name" value="SYNAPTIC VESICLE GLYCOPROTEIN 2"/>
    <property type="match status" value="1"/>
</dbReference>
<organism evidence="10 11">
    <name type="scientific">Aphidius gifuensis</name>
    <name type="common">Parasitoid wasp</name>
    <dbReference type="NCBI Taxonomy" id="684658"/>
    <lineage>
        <taxon>Eukaryota</taxon>
        <taxon>Metazoa</taxon>
        <taxon>Ecdysozoa</taxon>
        <taxon>Arthropoda</taxon>
        <taxon>Hexapoda</taxon>
        <taxon>Insecta</taxon>
        <taxon>Pterygota</taxon>
        <taxon>Neoptera</taxon>
        <taxon>Endopterygota</taxon>
        <taxon>Hymenoptera</taxon>
        <taxon>Apocrita</taxon>
        <taxon>Ichneumonoidea</taxon>
        <taxon>Braconidae</taxon>
        <taxon>Aphidiinae</taxon>
        <taxon>Aphidius</taxon>
    </lineage>
</organism>
<evidence type="ECO:0000256" key="7">
    <source>
        <dbReference type="SAM" id="MobiDB-lite"/>
    </source>
</evidence>
<feature type="transmembrane region" description="Helical" evidence="8">
    <location>
        <begin position="580"/>
        <end position="598"/>
    </location>
</feature>
<feature type="transmembrane region" description="Helical" evidence="8">
    <location>
        <begin position="638"/>
        <end position="658"/>
    </location>
</feature>
<evidence type="ECO:0000256" key="6">
    <source>
        <dbReference type="ARBA" id="ARBA00023136"/>
    </source>
</evidence>
<evidence type="ECO:0000256" key="5">
    <source>
        <dbReference type="ARBA" id="ARBA00022989"/>
    </source>
</evidence>
<feature type="compositionally biased region" description="Low complexity" evidence="7">
    <location>
        <begin position="71"/>
        <end position="82"/>
    </location>
</feature>
<dbReference type="InterPro" id="IPR005828">
    <property type="entry name" value="MFS_sugar_transport-like"/>
</dbReference>
<evidence type="ECO:0000256" key="8">
    <source>
        <dbReference type="SAM" id="Phobius"/>
    </source>
</evidence>
<keyword evidence="6 8" id="KW-0472">Membrane</keyword>
<dbReference type="InterPro" id="IPR055415">
    <property type="entry name" value="LD_SV2"/>
</dbReference>
<comment type="similarity">
    <text evidence="2">Belongs to the major facilitator superfamily.</text>
</comment>
<sequence>MCIAVMPPSEEESLWLVGKSGSVSSFQSTVGGQITRSIPHTRGILYTEEMTSNTSKESIGEIPTTSTMTNVNSSAVDSSVPSSRDHQIEPDSIDSTADIDLMSHFHEDAIKQTGVGYFQIMVAIFAGLSLSSDTIEFFVVPYILPSAEVELCIEDNEKSWLKNISLFGLALGGFAWGGLGDRIGRRRALLSAMSVHLLFITIATFMPTYGTLMSVRFWSAIGMGGAMPLAYAYLAECCPRGSRSIWIGILVAAGALGGVYVALLAWFVVPTTGEMIVLENKAHFSAWHRFLIFCCLPALFSIVGLIFLPESPRYLIEAGHDVEAMMVYQKIYKKNNTNKNTTGSQYQLSELELPSKRSRGQTNLSSSISDQTVLGDIIHSINLFKNSFCELFTAQYIRVTITLFIIWSTIAFVYYGILIWCPEYLKYIRANEYTLQSKSYYDKEFNGTIFTGSLDNLQYKKSKFFNCQFNKMIISHVKFYNCTFKSVDFTSIRSSKTYFIDSEIVDSKFVDTDLSSQAFIRCKFENNTDLSLKGPCPTLDLDYNIYIEETLHAHLVAQLAFIFAAAFAGFALNEFRRPKMIGLSLFISSIGALCIIFVQNHTSLILSFEGGFMIIFSIAWTLMTLVTLESYPAHIRCCGFGIMAVGIRLSGLIGTVIYQNLIDAPLIAPALLTAITLFIASVAAFKLPDTHVVFL</sequence>
<evidence type="ECO:0000256" key="4">
    <source>
        <dbReference type="ARBA" id="ARBA00022692"/>
    </source>
</evidence>
<dbReference type="Pfam" id="PF23894">
    <property type="entry name" value="LD_SV2"/>
    <property type="match status" value="1"/>
</dbReference>
<evidence type="ECO:0000256" key="2">
    <source>
        <dbReference type="ARBA" id="ARBA00008335"/>
    </source>
</evidence>
<dbReference type="Proteomes" id="UP000639338">
    <property type="component" value="Unassembled WGS sequence"/>
</dbReference>
<dbReference type="InterPro" id="IPR020846">
    <property type="entry name" value="MFS_dom"/>
</dbReference>
<dbReference type="OrthoDB" id="433512at2759"/>
<dbReference type="EMBL" id="JACMRX010000001">
    <property type="protein sequence ID" value="KAF7998408.1"/>
    <property type="molecule type" value="Genomic_DNA"/>
</dbReference>
<evidence type="ECO:0000313" key="10">
    <source>
        <dbReference type="EMBL" id="KAF7998408.1"/>
    </source>
</evidence>
<feature type="region of interest" description="Disordered" evidence="7">
    <location>
        <begin position="52"/>
        <end position="91"/>
    </location>
</feature>
<feature type="transmembrane region" description="Helical" evidence="8">
    <location>
        <begin position="604"/>
        <end position="626"/>
    </location>
</feature>
<feature type="transmembrane region" description="Helical" evidence="8">
    <location>
        <begin position="551"/>
        <end position="573"/>
    </location>
</feature>
<feature type="transmembrane region" description="Helical" evidence="8">
    <location>
        <begin position="289"/>
        <end position="308"/>
    </location>
</feature>
<dbReference type="SUPFAM" id="SSF103473">
    <property type="entry name" value="MFS general substrate transporter"/>
    <property type="match status" value="2"/>
</dbReference>
<keyword evidence="4 8" id="KW-0812">Transmembrane</keyword>
<dbReference type="Gene3D" id="1.20.1250.20">
    <property type="entry name" value="MFS general substrate transporter like domains"/>
    <property type="match status" value="2"/>
</dbReference>
<dbReference type="Gene3D" id="2.160.20.80">
    <property type="entry name" value="E3 ubiquitin-protein ligase SopA"/>
    <property type="match status" value="1"/>
</dbReference>
<name>A0A834Y766_APHGI</name>
<keyword evidence="5 8" id="KW-1133">Transmembrane helix</keyword>
<evidence type="ECO:0000313" key="11">
    <source>
        <dbReference type="Proteomes" id="UP000639338"/>
    </source>
</evidence>
<dbReference type="PROSITE" id="PS50850">
    <property type="entry name" value="MFS"/>
    <property type="match status" value="1"/>
</dbReference>